<accession>A0AAU8LTS2</accession>
<evidence type="ECO:0000256" key="2">
    <source>
        <dbReference type="ARBA" id="ARBA00022692"/>
    </source>
</evidence>
<keyword evidence="4 5" id="KW-0472">Membrane</keyword>
<name>A0AAU8LTS2_9BACT</name>
<dbReference type="Pfam" id="PF06271">
    <property type="entry name" value="RDD"/>
    <property type="match status" value="1"/>
</dbReference>
<reference evidence="7" key="2">
    <citation type="submission" date="2024-06" db="EMBL/GenBank/DDBJ databases">
        <authorList>
            <person name="Plum-Jensen L.E."/>
            <person name="Schramm A."/>
            <person name="Marshall I.P.G."/>
        </authorList>
    </citation>
    <scope>NUCLEOTIDE SEQUENCE</scope>
    <source>
        <strain evidence="7">Rat1</strain>
    </source>
</reference>
<evidence type="ECO:0000313" key="7">
    <source>
        <dbReference type="EMBL" id="XCN72269.1"/>
    </source>
</evidence>
<dbReference type="EMBL" id="CP159373">
    <property type="protein sequence ID" value="XCN72269.1"/>
    <property type="molecule type" value="Genomic_DNA"/>
</dbReference>
<dbReference type="InterPro" id="IPR010432">
    <property type="entry name" value="RDD"/>
</dbReference>
<evidence type="ECO:0000256" key="5">
    <source>
        <dbReference type="SAM" id="Phobius"/>
    </source>
</evidence>
<feature type="transmembrane region" description="Helical" evidence="5">
    <location>
        <begin position="152"/>
        <end position="172"/>
    </location>
</feature>
<proteinExistence type="predicted"/>
<dbReference type="AlphaFoldDB" id="A0AAU8LTS2"/>
<dbReference type="GO" id="GO:0016020">
    <property type="term" value="C:membrane"/>
    <property type="evidence" value="ECO:0007669"/>
    <property type="project" value="UniProtKB-SubCell"/>
</dbReference>
<gene>
    <name evidence="7" type="ORF">Q3M24_18485</name>
</gene>
<evidence type="ECO:0000256" key="3">
    <source>
        <dbReference type="ARBA" id="ARBA00022989"/>
    </source>
</evidence>
<evidence type="ECO:0000256" key="1">
    <source>
        <dbReference type="ARBA" id="ARBA00004141"/>
    </source>
</evidence>
<feature type="transmembrane region" description="Helical" evidence="5">
    <location>
        <begin position="105"/>
        <end position="123"/>
    </location>
</feature>
<comment type="subcellular location">
    <subcellularLocation>
        <location evidence="1">Membrane</location>
        <topology evidence="1">Multi-pass membrane protein</topology>
    </subcellularLocation>
</comment>
<dbReference type="KEGG" id="eaj:Q3M24_18485"/>
<evidence type="ECO:0000256" key="4">
    <source>
        <dbReference type="ARBA" id="ARBA00023136"/>
    </source>
</evidence>
<organism evidence="7">
    <name type="scientific">Candidatus Electrothrix aestuarii</name>
    <dbReference type="NCBI Taxonomy" id="3062594"/>
    <lineage>
        <taxon>Bacteria</taxon>
        <taxon>Pseudomonadati</taxon>
        <taxon>Thermodesulfobacteriota</taxon>
        <taxon>Desulfobulbia</taxon>
        <taxon>Desulfobulbales</taxon>
        <taxon>Desulfobulbaceae</taxon>
        <taxon>Candidatus Electrothrix</taxon>
    </lineage>
</organism>
<protein>
    <submittedName>
        <fullName evidence="7">RDD family protein</fullName>
    </submittedName>
</protein>
<keyword evidence="3 5" id="KW-1133">Transmembrane helix</keyword>
<keyword evidence="2 5" id="KW-0812">Transmembrane</keyword>
<evidence type="ECO:0000259" key="6">
    <source>
        <dbReference type="Pfam" id="PF06271"/>
    </source>
</evidence>
<feature type="transmembrane region" description="Helical" evidence="5">
    <location>
        <begin position="9"/>
        <end position="27"/>
    </location>
</feature>
<feature type="domain" description="RDD" evidence="6">
    <location>
        <begin position="7"/>
        <end position="139"/>
    </location>
</feature>
<reference evidence="7" key="1">
    <citation type="journal article" date="2024" name="Syst. Appl. Microbiol.">
        <title>First single-strain enrichments of Electrothrix cable bacteria, description of E. aestuarii sp. nov. and E. rattekaaiensis sp. nov., and proposal of a cable bacteria taxonomy following the rules of the SeqCode.</title>
        <authorList>
            <person name="Plum-Jensen L.E."/>
            <person name="Schramm A."/>
            <person name="Marshall I.P.G."/>
        </authorList>
    </citation>
    <scope>NUCLEOTIDE SEQUENCE</scope>
    <source>
        <strain evidence="7">Rat1</strain>
    </source>
</reference>
<sequence length="182" mass="21379">MEKVNPNKRVCACLFDILFITLILIVLKETFRWGDYNKYINLSLFILFSLRDSFKGKSLGKLIVGLRVLDLNGKPIFVFESFKRNSILLWPEVIIYFLIPNHIKFIYFAYLIIFITVIIEYVLSVYSKTGRRFGDIIAETKMKEKYPDKPGWTYYFSFILCLLVLIIMLYAFGIKGIGISFF</sequence>